<dbReference type="STRING" id="360411.AC812_07575"/>
<accession>A0A0P6XSQ4</accession>
<dbReference type="RefSeq" id="WP_062158848.1">
    <property type="nucleotide sequence ID" value="NZ_DF967971.1"/>
</dbReference>
<dbReference type="Proteomes" id="UP000050514">
    <property type="component" value="Unassembled WGS sequence"/>
</dbReference>
<sequence length="64" mass="7297">MSETKKRTYSSTVSVATPLRLESAEFQSRREAHPQRECLTSRPPVLDGNREDLLNRLIEAIKAL</sequence>
<name>A0A0P6XSQ4_9CHLR</name>
<organism evidence="1 2">
    <name type="scientific">Bellilinea caldifistulae</name>
    <dbReference type="NCBI Taxonomy" id="360411"/>
    <lineage>
        <taxon>Bacteria</taxon>
        <taxon>Bacillati</taxon>
        <taxon>Chloroflexota</taxon>
        <taxon>Anaerolineae</taxon>
        <taxon>Anaerolineales</taxon>
        <taxon>Anaerolineaceae</taxon>
        <taxon>Bellilinea</taxon>
    </lineage>
</organism>
<protein>
    <submittedName>
        <fullName evidence="1">Uncharacterized protein</fullName>
    </submittedName>
</protein>
<evidence type="ECO:0000313" key="2">
    <source>
        <dbReference type="Proteomes" id="UP000050514"/>
    </source>
</evidence>
<dbReference type="AlphaFoldDB" id="A0A0P6XSQ4"/>
<proteinExistence type="predicted"/>
<comment type="caution">
    <text evidence="1">The sequence shown here is derived from an EMBL/GenBank/DDBJ whole genome shotgun (WGS) entry which is preliminary data.</text>
</comment>
<reference evidence="1 2" key="1">
    <citation type="submission" date="2015-07" db="EMBL/GenBank/DDBJ databases">
        <title>Draft genome of Bellilinea caldifistulae DSM 17877.</title>
        <authorList>
            <person name="Hemp J."/>
            <person name="Ward L.M."/>
            <person name="Pace L.A."/>
            <person name="Fischer W.W."/>
        </authorList>
    </citation>
    <scope>NUCLEOTIDE SEQUENCE [LARGE SCALE GENOMIC DNA]</scope>
    <source>
        <strain evidence="1 2">GOMI-1</strain>
    </source>
</reference>
<keyword evidence="2" id="KW-1185">Reference proteome</keyword>
<dbReference type="EMBL" id="LGHJ01000013">
    <property type="protein sequence ID" value="KPL75832.1"/>
    <property type="molecule type" value="Genomic_DNA"/>
</dbReference>
<gene>
    <name evidence="1" type="ORF">AC812_07575</name>
</gene>
<evidence type="ECO:0000313" key="1">
    <source>
        <dbReference type="EMBL" id="KPL75832.1"/>
    </source>
</evidence>